<dbReference type="Proteomes" id="UP000002489">
    <property type="component" value="Unassembled WGS sequence"/>
</dbReference>
<evidence type="ECO:0000313" key="1">
    <source>
        <dbReference type="EnsemblFungi" id="FOXG_03166P0"/>
    </source>
</evidence>
<name>A0A0D2XGX0_FUSOF</name>
<organism evidence="1 2">
    <name type="scientific">Fusarium oxysporum (strain Fo5176)</name>
    <name type="common">Fusarium vascular wilt</name>
    <dbReference type="NCBI Taxonomy" id="660025"/>
    <lineage>
        <taxon>Eukaryota</taxon>
        <taxon>Fungi</taxon>
        <taxon>Dikarya</taxon>
        <taxon>Ascomycota</taxon>
        <taxon>Pezizomycotina</taxon>
        <taxon>Sordariomycetes</taxon>
        <taxon>Hypocreomycetidae</taxon>
        <taxon>Hypocreales</taxon>
        <taxon>Nectriaceae</taxon>
        <taxon>Fusarium</taxon>
        <taxon>Fusarium oxysporum species complex</taxon>
    </lineage>
</organism>
<protein>
    <submittedName>
        <fullName evidence="1">Uncharacterized protein</fullName>
    </submittedName>
</protein>
<evidence type="ECO:0000313" key="2">
    <source>
        <dbReference type="Proteomes" id="UP000002489"/>
    </source>
</evidence>
<proteinExistence type="predicted"/>
<dbReference type="AlphaFoldDB" id="A0A0D2XGX0"/>
<accession>A0A0D2XGX0</accession>
<reference evidence="2" key="1">
    <citation type="journal article" date="2012" name="Mol. Plant Microbe Interact.">
        <title>A highly conserved effector in Fusarium oxysporum is required for full virulence on Arabidopsis.</title>
        <authorList>
            <person name="Thatcher L.F."/>
            <person name="Gardiner D.M."/>
            <person name="Kazan K."/>
            <person name="Manners J."/>
        </authorList>
    </citation>
    <scope>NUCLEOTIDE SEQUENCE [LARGE SCALE GENOMIC DNA]</scope>
    <source>
        <strain evidence="2">Fo5176</strain>
    </source>
</reference>
<sequence length="111" mass="12970">MEAHRSTTESREPWPPIVDECFRFQGSRPIFYMYVCHGKWSRERHMEQGRAFRTLPLSEPPGHDIVSDEPRDHEWTAITFVRANTANLGPTMLDSSRASRIEKLALQPCQW</sequence>
<reference evidence="1" key="2">
    <citation type="submission" date="2025-08" db="UniProtKB">
        <authorList>
            <consortium name="EnsemblFungi"/>
        </authorList>
    </citation>
    <scope>IDENTIFICATION</scope>
    <source>
        <strain evidence="1">4287 / CBS 123668 / FGSC 9935 / NRRL 34936</strain>
    </source>
</reference>
<dbReference type="EnsemblFungi" id="FOXG_03166T0">
    <property type="protein sequence ID" value="FOXG_03166P0"/>
    <property type="gene ID" value="FOXG_03166"/>
</dbReference>